<dbReference type="SUPFAM" id="SSF48403">
    <property type="entry name" value="Ankyrin repeat"/>
    <property type="match status" value="1"/>
</dbReference>
<dbReference type="eggNOG" id="KOG0498">
    <property type="taxonomic scope" value="Eukaryota"/>
</dbReference>
<feature type="repeat" description="ANK" evidence="3">
    <location>
        <begin position="19"/>
        <end position="51"/>
    </location>
</feature>
<evidence type="ECO:0000313" key="6">
    <source>
        <dbReference type="Proteomes" id="UP000011087"/>
    </source>
</evidence>
<accession>L1IR36</accession>
<organism evidence="4">
    <name type="scientific">Guillardia theta (strain CCMP2712)</name>
    <name type="common">Cryptophyte</name>
    <dbReference type="NCBI Taxonomy" id="905079"/>
    <lineage>
        <taxon>Eukaryota</taxon>
        <taxon>Cryptophyceae</taxon>
        <taxon>Pyrenomonadales</taxon>
        <taxon>Geminigeraceae</taxon>
        <taxon>Guillardia</taxon>
    </lineage>
</organism>
<dbReference type="PaxDb" id="55529-EKX38334"/>
<dbReference type="OrthoDB" id="9995210at2759"/>
<dbReference type="InterPro" id="IPR002110">
    <property type="entry name" value="Ankyrin_rpt"/>
</dbReference>
<proteinExistence type="predicted"/>
<feature type="repeat" description="ANK" evidence="3">
    <location>
        <begin position="224"/>
        <end position="245"/>
    </location>
</feature>
<dbReference type="Pfam" id="PF12796">
    <property type="entry name" value="Ank_2"/>
    <property type="match status" value="2"/>
</dbReference>
<dbReference type="PROSITE" id="PS50088">
    <property type="entry name" value="ANK_REPEAT"/>
    <property type="match status" value="3"/>
</dbReference>
<reference evidence="5" key="3">
    <citation type="submission" date="2016-03" db="UniProtKB">
        <authorList>
            <consortium name="EnsemblProtists"/>
        </authorList>
    </citation>
    <scope>IDENTIFICATION</scope>
</reference>
<dbReference type="PROSITE" id="PS50297">
    <property type="entry name" value="ANK_REP_REGION"/>
    <property type="match status" value="3"/>
</dbReference>
<dbReference type="PANTHER" id="PTHR24198:SF165">
    <property type="entry name" value="ANKYRIN REPEAT-CONTAINING PROTEIN-RELATED"/>
    <property type="match status" value="1"/>
</dbReference>
<dbReference type="KEGG" id="gtt:GUITHDRAFT_61596"/>
<evidence type="ECO:0000256" key="3">
    <source>
        <dbReference type="PROSITE-ProRule" id="PRU00023"/>
    </source>
</evidence>
<dbReference type="PANTHER" id="PTHR24198">
    <property type="entry name" value="ANKYRIN REPEAT AND PROTEIN KINASE DOMAIN-CONTAINING PROTEIN"/>
    <property type="match status" value="1"/>
</dbReference>
<dbReference type="AlphaFoldDB" id="L1IR36"/>
<dbReference type="HOGENOM" id="CLU_000134_18_0_1"/>
<dbReference type="EMBL" id="JH993049">
    <property type="protein sequence ID" value="EKX38334.1"/>
    <property type="molecule type" value="Genomic_DNA"/>
</dbReference>
<keyword evidence="6" id="KW-1185">Reference proteome</keyword>
<protein>
    <submittedName>
        <fullName evidence="4 5">Uncharacterized protein</fullName>
    </submittedName>
</protein>
<feature type="non-terminal residue" evidence="4">
    <location>
        <position position="245"/>
    </location>
</feature>
<dbReference type="EnsemblProtists" id="EKX38334">
    <property type="protein sequence ID" value="EKX38334"/>
    <property type="gene ID" value="GUITHDRAFT_61596"/>
</dbReference>
<feature type="non-terminal residue" evidence="4">
    <location>
        <position position="1"/>
    </location>
</feature>
<dbReference type="Gene3D" id="1.25.40.20">
    <property type="entry name" value="Ankyrin repeat-containing domain"/>
    <property type="match status" value="3"/>
</dbReference>
<sequence length="245" mass="27076">KVKTILASGDISILDHDQNKRTALHVAASEGHHELVHLLLELRADANAKDKFENTPVNDAVRTKHDKVIDVIRSHMKSIRYSLPGSQVGVELCEAAATGNLEQITRLLNNGVNVNEADYDGRTALHLACCEGHLHAVESLLKAQANVHCQDRFTGTALEDSVRHHFNNRTSTQIQELLRKHGASLEHKMQEYAAKMCFYASQGMLDNIKILVENGIAVNVGDYDSRTPLHLAASTGWTSVVEYLV</sequence>
<dbReference type="Proteomes" id="UP000011087">
    <property type="component" value="Unassembled WGS sequence"/>
</dbReference>
<dbReference type="GO" id="GO:0005737">
    <property type="term" value="C:cytoplasm"/>
    <property type="evidence" value="ECO:0007669"/>
    <property type="project" value="TreeGrafter"/>
</dbReference>
<dbReference type="GeneID" id="17295139"/>
<name>L1IR36_GUITC</name>
<dbReference type="RefSeq" id="XP_005825314.1">
    <property type="nucleotide sequence ID" value="XM_005825257.1"/>
</dbReference>
<feature type="repeat" description="ANK" evidence="3">
    <location>
        <begin position="120"/>
        <end position="152"/>
    </location>
</feature>
<dbReference type="OMA" id="CHYAIRE"/>
<keyword evidence="2 3" id="KW-0040">ANK repeat</keyword>
<dbReference type="STRING" id="905079.L1IR36"/>
<evidence type="ECO:0000313" key="4">
    <source>
        <dbReference type="EMBL" id="EKX38334.1"/>
    </source>
</evidence>
<evidence type="ECO:0000256" key="2">
    <source>
        <dbReference type="ARBA" id="ARBA00023043"/>
    </source>
</evidence>
<dbReference type="SMART" id="SM00248">
    <property type="entry name" value="ANK"/>
    <property type="match status" value="5"/>
</dbReference>
<reference evidence="4 6" key="1">
    <citation type="journal article" date="2012" name="Nature">
        <title>Algal genomes reveal evolutionary mosaicism and the fate of nucleomorphs.</title>
        <authorList>
            <consortium name="DOE Joint Genome Institute"/>
            <person name="Curtis B.A."/>
            <person name="Tanifuji G."/>
            <person name="Burki F."/>
            <person name="Gruber A."/>
            <person name="Irimia M."/>
            <person name="Maruyama S."/>
            <person name="Arias M.C."/>
            <person name="Ball S.G."/>
            <person name="Gile G.H."/>
            <person name="Hirakawa Y."/>
            <person name="Hopkins J.F."/>
            <person name="Kuo A."/>
            <person name="Rensing S.A."/>
            <person name="Schmutz J."/>
            <person name="Symeonidi A."/>
            <person name="Elias M."/>
            <person name="Eveleigh R.J."/>
            <person name="Herman E.K."/>
            <person name="Klute M.J."/>
            <person name="Nakayama T."/>
            <person name="Obornik M."/>
            <person name="Reyes-Prieto A."/>
            <person name="Armbrust E.V."/>
            <person name="Aves S.J."/>
            <person name="Beiko R.G."/>
            <person name="Coutinho P."/>
            <person name="Dacks J.B."/>
            <person name="Durnford D.G."/>
            <person name="Fast N.M."/>
            <person name="Green B.R."/>
            <person name="Grisdale C.J."/>
            <person name="Hempel F."/>
            <person name="Henrissat B."/>
            <person name="Hoppner M.P."/>
            <person name="Ishida K."/>
            <person name="Kim E."/>
            <person name="Koreny L."/>
            <person name="Kroth P.G."/>
            <person name="Liu Y."/>
            <person name="Malik S.B."/>
            <person name="Maier U.G."/>
            <person name="McRose D."/>
            <person name="Mock T."/>
            <person name="Neilson J.A."/>
            <person name="Onodera N.T."/>
            <person name="Poole A.M."/>
            <person name="Pritham E.J."/>
            <person name="Richards T.A."/>
            <person name="Rocap G."/>
            <person name="Roy S.W."/>
            <person name="Sarai C."/>
            <person name="Schaack S."/>
            <person name="Shirato S."/>
            <person name="Slamovits C.H."/>
            <person name="Spencer D.F."/>
            <person name="Suzuki S."/>
            <person name="Worden A.Z."/>
            <person name="Zauner S."/>
            <person name="Barry K."/>
            <person name="Bell C."/>
            <person name="Bharti A.K."/>
            <person name="Crow J.A."/>
            <person name="Grimwood J."/>
            <person name="Kramer R."/>
            <person name="Lindquist E."/>
            <person name="Lucas S."/>
            <person name="Salamov A."/>
            <person name="McFadden G.I."/>
            <person name="Lane C.E."/>
            <person name="Keeling P.J."/>
            <person name="Gray M.W."/>
            <person name="Grigoriev I.V."/>
            <person name="Archibald J.M."/>
        </authorList>
    </citation>
    <scope>NUCLEOTIDE SEQUENCE</scope>
    <source>
        <strain evidence="4 6">CCMP2712</strain>
    </source>
</reference>
<evidence type="ECO:0000313" key="5">
    <source>
        <dbReference type="EnsemblProtists" id="EKX38334"/>
    </source>
</evidence>
<reference evidence="6" key="2">
    <citation type="submission" date="2012-11" db="EMBL/GenBank/DDBJ databases">
        <authorList>
            <person name="Kuo A."/>
            <person name="Curtis B.A."/>
            <person name="Tanifuji G."/>
            <person name="Burki F."/>
            <person name="Gruber A."/>
            <person name="Irimia M."/>
            <person name="Maruyama S."/>
            <person name="Arias M.C."/>
            <person name="Ball S.G."/>
            <person name="Gile G.H."/>
            <person name="Hirakawa Y."/>
            <person name="Hopkins J.F."/>
            <person name="Rensing S.A."/>
            <person name="Schmutz J."/>
            <person name="Symeonidi A."/>
            <person name="Elias M."/>
            <person name="Eveleigh R.J."/>
            <person name="Herman E.K."/>
            <person name="Klute M.J."/>
            <person name="Nakayama T."/>
            <person name="Obornik M."/>
            <person name="Reyes-Prieto A."/>
            <person name="Armbrust E.V."/>
            <person name="Aves S.J."/>
            <person name="Beiko R.G."/>
            <person name="Coutinho P."/>
            <person name="Dacks J.B."/>
            <person name="Durnford D.G."/>
            <person name="Fast N.M."/>
            <person name="Green B.R."/>
            <person name="Grisdale C."/>
            <person name="Hempe F."/>
            <person name="Henrissat B."/>
            <person name="Hoppner M.P."/>
            <person name="Ishida K.-I."/>
            <person name="Kim E."/>
            <person name="Koreny L."/>
            <person name="Kroth P.G."/>
            <person name="Liu Y."/>
            <person name="Malik S.-B."/>
            <person name="Maier U.G."/>
            <person name="McRose D."/>
            <person name="Mock T."/>
            <person name="Neilson J.A."/>
            <person name="Onodera N.T."/>
            <person name="Poole A.M."/>
            <person name="Pritham E.J."/>
            <person name="Richards T.A."/>
            <person name="Rocap G."/>
            <person name="Roy S.W."/>
            <person name="Sarai C."/>
            <person name="Schaack S."/>
            <person name="Shirato S."/>
            <person name="Slamovits C.H."/>
            <person name="Spencer D.F."/>
            <person name="Suzuki S."/>
            <person name="Worden A.Z."/>
            <person name="Zauner S."/>
            <person name="Barry K."/>
            <person name="Bell C."/>
            <person name="Bharti A.K."/>
            <person name="Crow J.A."/>
            <person name="Grimwood J."/>
            <person name="Kramer R."/>
            <person name="Lindquist E."/>
            <person name="Lucas S."/>
            <person name="Salamov A."/>
            <person name="McFadden G.I."/>
            <person name="Lane C.E."/>
            <person name="Keeling P.J."/>
            <person name="Gray M.W."/>
            <person name="Grigoriev I.V."/>
            <person name="Archibald J.M."/>
        </authorList>
    </citation>
    <scope>NUCLEOTIDE SEQUENCE</scope>
    <source>
        <strain evidence="6">CCMP2712</strain>
    </source>
</reference>
<dbReference type="Pfam" id="PF13637">
    <property type="entry name" value="Ank_4"/>
    <property type="match status" value="1"/>
</dbReference>
<keyword evidence="1" id="KW-0677">Repeat</keyword>
<evidence type="ECO:0000256" key="1">
    <source>
        <dbReference type="ARBA" id="ARBA00022737"/>
    </source>
</evidence>
<gene>
    <name evidence="4" type="ORF">GUITHDRAFT_61596</name>
</gene>
<dbReference type="InterPro" id="IPR036770">
    <property type="entry name" value="Ankyrin_rpt-contain_sf"/>
</dbReference>